<protein>
    <submittedName>
        <fullName evidence="1">Uncharacterized protein</fullName>
    </submittedName>
</protein>
<accession>A0ACB8TR53</accession>
<evidence type="ECO:0000313" key="1">
    <source>
        <dbReference type="EMBL" id="KAI0084450.1"/>
    </source>
</evidence>
<keyword evidence="2" id="KW-1185">Reference proteome</keyword>
<gene>
    <name evidence="1" type="ORF">BDY19DRAFT_909796</name>
</gene>
<name>A0ACB8TR53_9APHY</name>
<sequence length="451" mass="49389">MVSAPTPAQIHTKALSKLSWPWLIWVIIALLSFTGMFLVCVAIRPRIIRRARTAVAVRETWQEEAKLILPTHTDSYSPIPFVESPPVDESIETKISHPAILVSSLQGPRHSSTDRILIQQVQSDGIVDTKDITKAEIRGFGLLHPPETSLASRSPDALARILDYHIPSQETPPLSPVSLLSSVVDSPLPGTPGSSLPSLLTTNNRDKEEVNPVEKDVCSDDASFEIFDVTDLANVADTGCSRRKPARGPPSVPALKPPESTHCENNINDVLVDDAKAAKRHSLRERDPDVTRTPEQVVLMTMFGLDYIDARIATITGHSPSPVTPLRSSFHSMYAFSPSLDQKSSSRRPLSLPILYATPTTTRKYQQENVRYLSGGVKLSTASTPPPRRLSQSHMPPPLGVRQNPCTIPSRFSATNRSVLSPVQAPVGITTKPTNRSTRSRVPLGTMNIQF</sequence>
<comment type="caution">
    <text evidence="1">The sequence shown here is derived from an EMBL/GenBank/DDBJ whole genome shotgun (WGS) entry which is preliminary data.</text>
</comment>
<reference evidence="1" key="1">
    <citation type="journal article" date="2021" name="Environ. Microbiol.">
        <title>Gene family expansions and transcriptome signatures uncover fungal adaptations to wood decay.</title>
        <authorList>
            <person name="Hage H."/>
            <person name="Miyauchi S."/>
            <person name="Viragh M."/>
            <person name="Drula E."/>
            <person name="Min B."/>
            <person name="Chaduli D."/>
            <person name="Navarro D."/>
            <person name="Favel A."/>
            <person name="Norest M."/>
            <person name="Lesage-Meessen L."/>
            <person name="Balint B."/>
            <person name="Merenyi Z."/>
            <person name="de Eugenio L."/>
            <person name="Morin E."/>
            <person name="Martinez A.T."/>
            <person name="Baldrian P."/>
            <person name="Stursova M."/>
            <person name="Martinez M.J."/>
            <person name="Novotny C."/>
            <person name="Magnuson J.K."/>
            <person name="Spatafora J.W."/>
            <person name="Maurice S."/>
            <person name="Pangilinan J."/>
            <person name="Andreopoulos W."/>
            <person name="LaButti K."/>
            <person name="Hundley H."/>
            <person name="Na H."/>
            <person name="Kuo A."/>
            <person name="Barry K."/>
            <person name="Lipzen A."/>
            <person name="Henrissat B."/>
            <person name="Riley R."/>
            <person name="Ahrendt S."/>
            <person name="Nagy L.G."/>
            <person name="Grigoriev I.V."/>
            <person name="Martin F."/>
            <person name="Rosso M.N."/>
        </authorList>
    </citation>
    <scope>NUCLEOTIDE SEQUENCE</scope>
    <source>
        <strain evidence="1">CBS 384.51</strain>
    </source>
</reference>
<evidence type="ECO:0000313" key="2">
    <source>
        <dbReference type="Proteomes" id="UP001055072"/>
    </source>
</evidence>
<organism evidence="1 2">
    <name type="scientific">Irpex rosettiformis</name>
    <dbReference type="NCBI Taxonomy" id="378272"/>
    <lineage>
        <taxon>Eukaryota</taxon>
        <taxon>Fungi</taxon>
        <taxon>Dikarya</taxon>
        <taxon>Basidiomycota</taxon>
        <taxon>Agaricomycotina</taxon>
        <taxon>Agaricomycetes</taxon>
        <taxon>Polyporales</taxon>
        <taxon>Irpicaceae</taxon>
        <taxon>Irpex</taxon>
    </lineage>
</organism>
<dbReference type="EMBL" id="MU274942">
    <property type="protein sequence ID" value="KAI0084450.1"/>
    <property type="molecule type" value="Genomic_DNA"/>
</dbReference>
<proteinExistence type="predicted"/>
<dbReference type="Proteomes" id="UP001055072">
    <property type="component" value="Unassembled WGS sequence"/>
</dbReference>